<evidence type="ECO:0000256" key="1">
    <source>
        <dbReference type="ARBA" id="ARBA00004141"/>
    </source>
</evidence>
<comment type="similarity">
    <text evidence="2">Belongs to the TMEM86 family.</text>
</comment>
<evidence type="ECO:0000313" key="7">
    <source>
        <dbReference type="EMBL" id="QNN64030.1"/>
    </source>
</evidence>
<organism evidence="7 8">
    <name type="scientific">Leucobacter denitrificans</name>
    <dbReference type="NCBI Taxonomy" id="683042"/>
    <lineage>
        <taxon>Bacteria</taxon>
        <taxon>Bacillati</taxon>
        <taxon>Actinomycetota</taxon>
        <taxon>Actinomycetes</taxon>
        <taxon>Micrococcales</taxon>
        <taxon>Microbacteriaceae</taxon>
        <taxon>Leucobacter</taxon>
    </lineage>
</organism>
<feature type="transmembrane region" description="Helical" evidence="6">
    <location>
        <begin position="164"/>
        <end position="183"/>
    </location>
</feature>
<proteinExistence type="inferred from homology"/>
<keyword evidence="5 6" id="KW-0472">Membrane</keyword>
<keyword evidence="8" id="KW-1185">Reference proteome</keyword>
<dbReference type="EMBL" id="CP060716">
    <property type="protein sequence ID" value="QNN64030.1"/>
    <property type="molecule type" value="Genomic_DNA"/>
</dbReference>
<gene>
    <name evidence="7" type="ORF">H9L06_10540</name>
</gene>
<dbReference type="GO" id="GO:0016787">
    <property type="term" value="F:hydrolase activity"/>
    <property type="evidence" value="ECO:0007669"/>
    <property type="project" value="TreeGrafter"/>
</dbReference>
<dbReference type="AlphaFoldDB" id="A0A7G9S855"/>
<dbReference type="Proteomes" id="UP000515934">
    <property type="component" value="Chromosome"/>
</dbReference>
<sequence>MRRYVAFLPFVAMSFVHVTLLFIESPIAGPTKLWLMPLLALGVLSTSTGIHPWPWPAMSLVIGAIGFSWLGDGSATFFPMFDDELPMMLACFGLAHVVYVLIMWRVRGVSRGGFPLWSVIYAVAYAVLMVLLVPHTGSLTIPVMLYGLLLVATAAFASRCGKTIAWGGAWFFVSDAILAFRLFRPEIMPDWTNPAVMLTYCLGQGLLVYGIFVALRKRSLVTGLVEELQEPRRSTR</sequence>
<keyword evidence="3 6" id="KW-0812">Transmembrane</keyword>
<dbReference type="PANTHER" id="PTHR31885">
    <property type="entry name" value="GH04784P"/>
    <property type="match status" value="1"/>
</dbReference>
<dbReference type="KEGG" id="ldn:H9L06_10540"/>
<evidence type="ECO:0000256" key="3">
    <source>
        <dbReference type="ARBA" id="ARBA00022692"/>
    </source>
</evidence>
<keyword evidence="4 6" id="KW-1133">Transmembrane helix</keyword>
<dbReference type="PANTHER" id="PTHR31885:SF6">
    <property type="entry name" value="GH04784P"/>
    <property type="match status" value="1"/>
</dbReference>
<evidence type="ECO:0000256" key="4">
    <source>
        <dbReference type="ARBA" id="ARBA00022989"/>
    </source>
</evidence>
<feature type="transmembrane region" description="Helical" evidence="6">
    <location>
        <begin position="139"/>
        <end position="157"/>
    </location>
</feature>
<evidence type="ECO:0000256" key="2">
    <source>
        <dbReference type="ARBA" id="ARBA00007375"/>
    </source>
</evidence>
<evidence type="ECO:0000256" key="6">
    <source>
        <dbReference type="SAM" id="Phobius"/>
    </source>
</evidence>
<evidence type="ECO:0000313" key="8">
    <source>
        <dbReference type="Proteomes" id="UP000515934"/>
    </source>
</evidence>
<feature type="transmembrane region" description="Helical" evidence="6">
    <location>
        <begin position="195"/>
        <end position="215"/>
    </location>
</feature>
<comment type="subcellular location">
    <subcellularLocation>
        <location evidence="1">Membrane</location>
        <topology evidence="1">Multi-pass membrane protein</topology>
    </subcellularLocation>
</comment>
<feature type="transmembrane region" description="Helical" evidence="6">
    <location>
        <begin position="7"/>
        <end position="28"/>
    </location>
</feature>
<evidence type="ECO:0000256" key="5">
    <source>
        <dbReference type="ARBA" id="ARBA00023136"/>
    </source>
</evidence>
<dbReference type="InterPro" id="IPR012506">
    <property type="entry name" value="TMEM86B-like"/>
</dbReference>
<protein>
    <submittedName>
        <fullName evidence="7">Lysoplasmalogenase</fullName>
    </submittedName>
</protein>
<accession>A0A7G9S855</accession>
<feature type="transmembrane region" description="Helical" evidence="6">
    <location>
        <begin position="87"/>
        <end position="104"/>
    </location>
</feature>
<name>A0A7G9S855_9MICO</name>
<feature type="transmembrane region" description="Helical" evidence="6">
    <location>
        <begin position="116"/>
        <end position="133"/>
    </location>
</feature>
<dbReference type="Pfam" id="PF07947">
    <property type="entry name" value="YhhN"/>
    <property type="match status" value="1"/>
</dbReference>
<reference evidence="7 8" key="1">
    <citation type="submission" date="2020-08" db="EMBL/GenBank/DDBJ databases">
        <title>Genome sequence of Leucobacter denitrificans KACC 14055T.</title>
        <authorList>
            <person name="Hyun D.-W."/>
            <person name="Bae J.-W."/>
        </authorList>
    </citation>
    <scope>NUCLEOTIDE SEQUENCE [LARGE SCALE GENOMIC DNA]</scope>
    <source>
        <strain evidence="7 8">KACC 14055</strain>
    </source>
</reference>
<dbReference type="GO" id="GO:0016020">
    <property type="term" value="C:membrane"/>
    <property type="evidence" value="ECO:0007669"/>
    <property type="project" value="UniProtKB-SubCell"/>
</dbReference>